<comment type="catalytic activity">
    <reaction evidence="9">
        <text>ATP + H2O = ADP + phosphate + H(+)</text>
        <dbReference type="Rhea" id="RHEA:13065"/>
        <dbReference type="ChEBI" id="CHEBI:15377"/>
        <dbReference type="ChEBI" id="CHEBI:15378"/>
        <dbReference type="ChEBI" id="CHEBI:30616"/>
        <dbReference type="ChEBI" id="CHEBI:43474"/>
        <dbReference type="ChEBI" id="CHEBI:456216"/>
        <dbReference type="EC" id="3.6.4.13"/>
    </reaction>
</comment>
<keyword evidence="7 9" id="KW-0067">ATP-binding</keyword>
<evidence type="ECO:0000259" key="11">
    <source>
        <dbReference type="PROSITE" id="PS51192"/>
    </source>
</evidence>
<dbReference type="GO" id="GO:0016787">
    <property type="term" value="F:hydrolase activity"/>
    <property type="evidence" value="ECO:0007669"/>
    <property type="project" value="UniProtKB-KW"/>
</dbReference>
<dbReference type="SMART" id="SM00487">
    <property type="entry name" value="DEXDc"/>
    <property type="match status" value="1"/>
</dbReference>
<dbReference type="GO" id="GO:0005730">
    <property type="term" value="C:nucleolus"/>
    <property type="evidence" value="ECO:0007669"/>
    <property type="project" value="UniProtKB-SubCell"/>
</dbReference>
<feature type="region of interest" description="Disordered" evidence="10">
    <location>
        <begin position="1"/>
        <end position="118"/>
    </location>
</feature>
<keyword evidence="6 9" id="KW-0347">Helicase</keyword>
<dbReference type="PROSITE" id="PS51194">
    <property type="entry name" value="HELICASE_CTER"/>
    <property type="match status" value="1"/>
</dbReference>
<protein>
    <recommendedName>
        <fullName evidence="9">ATP-dependent RNA helicase</fullName>
        <ecNumber evidence="9">3.6.4.13</ecNumber>
    </recommendedName>
</protein>
<evidence type="ECO:0000256" key="1">
    <source>
        <dbReference type="ARBA" id="ARBA00004604"/>
    </source>
</evidence>
<dbReference type="CDD" id="cd18787">
    <property type="entry name" value="SF2_C_DEAD"/>
    <property type="match status" value="1"/>
</dbReference>
<feature type="compositionally biased region" description="Polar residues" evidence="10">
    <location>
        <begin position="83"/>
        <end position="98"/>
    </location>
</feature>
<dbReference type="GO" id="GO:0005524">
    <property type="term" value="F:ATP binding"/>
    <property type="evidence" value="ECO:0007669"/>
    <property type="project" value="UniProtKB-UniRule"/>
</dbReference>
<comment type="subcellular location">
    <subcellularLocation>
        <location evidence="1">Nucleus</location>
        <location evidence="1">Nucleolus</location>
    </subcellularLocation>
</comment>
<keyword evidence="5 9" id="KW-0378">Hydrolase</keyword>
<dbReference type="SMART" id="SM01178">
    <property type="entry name" value="DUF4217"/>
    <property type="match status" value="1"/>
</dbReference>
<evidence type="ECO:0000313" key="14">
    <source>
        <dbReference type="Proteomes" id="UP000245383"/>
    </source>
</evidence>
<dbReference type="Pfam" id="PF00271">
    <property type="entry name" value="Helicase_C"/>
    <property type="match status" value="1"/>
</dbReference>
<feature type="compositionally biased region" description="Basic and acidic residues" evidence="10">
    <location>
        <begin position="599"/>
        <end position="612"/>
    </location>
</feature>
<feature type="compositionally biased region" description="Basic and acidic residues" evidence="10">
    <location>
        <begin position="630"/>
        <end position="639"/>
    </location>
</feature>
<feature type="domain" description="Helicase C-terminal" evidence="12">
    <location>
        <begin position="603"/>
        <end position="781"/>
    </location>
</feature>
<dbReference type="EMBL" id="MBFR01000184">
    <property type="protein sequence ID" value="PVU91827.1"/>
    <property type="molecule type" value="Genomic_DNA"/>
</dbReference>
<dbReference type="STRING" id="133385.A0A2T9YHL5"/>
<feature type="compositionally biased region" description="Basic residues" evidence="10">
    <location>
        <begin position="30"/>
        <end position="47"/>
    </location>
</feature>
<dbReference type="AlphaFoldDB" id="A0A2T9YHL5"/>
<feature type="compositionally biased region" description="Polar residues" evidence="10">
    <location>
        <begin position="613"/>
        <end position="628"/>
    </location>
</feature>
<evidence type="ECO:0000256" key="10">
    <source>
        <dbReference type="SAM" id="MobiDB-lite"/>
    </source>
</evidence>
<keyword evidence="14" id="KW-1185">Reference proteome</keyword>
<evidence type="ECO:0000256" key="5">
    <source>
        <dbReference type="ARBA" id="ARBA00022801"/>
    </source>
</evidence>
<comment type="similarity">
    <text evidence="9">Belongs to the DEAD box helicase family.</text>
</comment>
<dbReference type="Proteomes" id="UP000245383">
    <property type="component" value="Unassembled WGS sequence"/>
</dbReference>
<organism evidence="13 14">
    <name type="scientific">Smittium simulii</name>
    <dbReference type="NCBI Taxonomy" id="133385"/>
    <lineage>
        <taxon>Eukaryota</taxon>
        <taxon>Fungi</taxon>
        <taxon>Fungi incertae sedis</taxon>
        <taxon>Zoopagomycota</taxon>
        <taxon>Kickxellomycotina</taxon>
        <taxon>Harpellomycetes</taxon>
        <taxon>Harpellales</taxon>
        <taxon>Legeriomycetaceae</taxon>
        <taxon>Smittium</taxon>
    </lineage>
</organism>
<comment type="function">
    <text evidence="9">RNA helicase.</text>
</comment>
<dbReference type="PANTHER" id="PTHR24031">
    <property type="entry name" value="RNA HELICASE"/>
    <property type="match status" value="1"/>
</dbReference>
<dbReference type="EC" id="3.6.4.13" evidence="9"/>
<evidence type="ECO:0000259" key="12">
    <source>
        <dbReference type="PROSITE" id="PS51194"/>
    </source>
</evidence>
<feature type="compositionally biased region" description="Acidic residues" evidence="10">
    <location>
        <begin position="450"/>
        <end position="462"/>
    </location>
</feature>
<comment type="caution">
    <text evidence="13">The sequence shown here is derived from an EMBL/GenBank/DDBJ whole genome shotgun (WGS) entry which is preliminary data.</text>
</comment>
<dbReference type="PROSITE" id="PS51192">
    <property type="entry name" value="HELICASE_ATP_BIND_1"/>
    <property type="match status" value="1"/>
</dbReference>
<feature type="domain" description="Helicase ATP-binding" evidence="11">
    <location>
        <begin position="191"/>
        <end position="432"/>
    </location>
</feature>
<dbReference type="InterPro" id="IPR011545">
    <property type="entry name" value="DEAD/DEAH_box_helicase_dom"/>
</dbReference>
<dbReference type="SUPFAM" id="SSF52540">
    <property type="entry name" value="P-loop containing nucleoside triphosphate hydrolases"/>
    <property type="match status" value="1"/>
</dbReference>
<feature type="compositionally biased region" description="Basic and acidic residues" evidence="10">
    <location>
        <begin position="560"/>
        <end position="571"/>
    </location>
</feature>
<dbReference type="InterPro" id="IPR014001">
    <property type="entry name" value="Helicase_ATP-bd"/>
</dbReference>
<feature type="region of interest" description="Disordered" evidence="10">
    <location>
        <begin position="442"/>
        <end position="479"/>
    </location>
</feature>
<feature type="compositionally biased region" description="Basic and acidic residues" evidence="10">
    <location>
        <begin position="20"/>
        <end position="29"/>
    </location>
</feature>
<feature type="region of interest" description="Disordered" evidence="10">
    <location>
        <begin position="559"/>
        <end position="639"/>
    </location>
</feature>
<evidence type="ECO:0000256" key="2">
    <source>
        <dbReference type="ARBA" id="ARBA00022517"/>
    </source>
</evidence>
<dbReference type="GO" id="GO:0006364">
    <property type="term" value="P:rRNA processing"/>
    <property type="evidence" value="ECO:0007669"/>
    <property type="project" value="UniProtKB-KW"/>
</dbReference>
<gene>
    <name evidence="13" type="ORF">BB561_004186</name>
</gene>
<keyword evidence="4 9" id="KW-0547">Nucleotide-binding</keyword>
<dbReference type="OrthoDB" id="422663at2759"/>
<dbReference type="Pfam" id="PF13959">
    <property type="entry name" value="CTE_SPB4"/>
    <property type="match status" value="1"/>
</dbReference>
<dbReference type="Gene3D" id="3.40.50.300">
    <property type="entry name" value="P-loop containing nucleotide triphosphate hydrolases"/>
    <property type="match status" value="2"/>
</dbReference>
<dbReference type="GO" id="GO:0003723">
    <property type="term" value="F:RNA binding"/>
    <property type="evidence" value="ECO:0007669"/>
    <property type="project" value="UniProtKB-UniRule"/>
</dbReference>
<dbReference type="InterPro" id="IPR027417">
    <property type="entry name" value="P-loop_NTPase"/>
</dbReference>
<dbReference type="Pfam" id="PF00270">
    <property type="entry name" value="DEAD"/>
    <property type="match status" value="1"/>
</dbReference>
<keyword evidence="8 9" id="KW-0694">RNA-binding</keyword>
<feature type="compositionally biased region" description="Polar residues" evidence="10">
    <location>
        <begin position="54"/>
        <end position="66"/>
    </location>
</feature>
<evidence type="ECO:0000256" key="6">
    <source>
        <dbReference type="ARBA" id="ARBA00022806"/>
    </source>
</evidence>
<name>A0A2T9YHL5_9FUNG</name>
<sequence length="951" mass="106512">MSDFVLNLATSSGSAPVFRPSEKKTGGWKERHKQKKLEKHKFKKLLKNKNPPKSNEQNYKSSTVETFSPPIVEVEQYVPDQDGPNTTAIQADYDNTSDLPAKKPLPKNTNSAANLDKNKNKTSSLFTGFVEQESTQTSQAENQDKFKNLGIMPALSKHLSSKLEIMKPTDIQKIVLFNSLVNNLSPDNPSTKKHYSDTDILIRAETGSGKTLAYMLPIINRLLLSTSETLNNNNSSESQLSKSELPSRNLGTLAIVLTPTRELAKQVYETTLSLINISKASNSADVDEHKDNISAEPVQQVRSHWIVPGLVIGGDKKQSEKARLRKGATILACTPGRLLDHLKTTSSFDVSNLRWLILDECDLLLELGFHETLKEILEILELKKNSLPFANKNSFMLSKHIPKSRINILCSATLKDNVKKLADISLNNPLVLSSSKNSLSMVSDPNINDSDTDESSSDDENLSDSSTSQKKIKAEPKPKPAKKVEIAPLEFNVPTQLLQEFLVTPPKLRLVALTNLMKFFIKSNNEAKIIVFLSCKDEVDFFYSLFSNTDKKKITGQFTEKSDREIDEKANQNDSDNDIDDISKDLNGSDPESRSSNTKKRDSTDSYGKDTRSQNFNRNDYSNKNGKYNNRKDYNDKSDHSVYNKSYVLENTSIFRLHGSLPQFLRSETISKFTSLENNNRNTGFSGENSRGAKILFCTDVAARGLDMPEISHIIQYDPPTDIASYVHRVGRTARIGGYGRAVLMLLPSETEYLNLLDSNKLTLSRISYDNNIGNETKNTKNGVESFVSAFYREGGNNLNKSITNSVELEQLLKICCLINKQKTAQWMDLATDTQMKFENYVLSHESRSQLAQTAFMSSVRAYATHTPSEKHIFHIKNLHLGHFAKAFGLRQAPKTINVGNKVVSTSKSQKTKNDTSKLPIKKRIKPSEMSEFSIGAPTSMLGPRTKKFKR</sequence>
<accession>A0A2T9YHL5</accession>
<keyword evidence="3" id="KW-0698">rRNA processing</keyword>
<evidence type="ECO:0000256" key="4">
    <source>
        <dbReference type="ARBA" id="ARBA00022741"/>
    </source>
</evidence>
<dbReference type="GO" id="GO:0003724">
    <property type="term" value="F:RNA helicase activity"/>
    <property type="evidence" value="ECO:0007669"/>
    <property type="project" value="UniProtKB-EC"/>
</dbReference>
<comment type="domain">
    <text evidence="9">The Q motif is unique to and characteristic of the DEAD box family of RNA helicases and controls ATP binding and hydrolysis.</text>
</comment>
<proteinExistence type="inferred from homology"/>
<feature type="region of interest" description="Disordered" evidence="10">
    <location>
        <begin position="902"/>
        <end position="951"/>
    </location>
</feature>
<evidence type="ECO:0000313" key="13">
    <source>
        <dbReference type="EMBL" id="PVU91827.1"/>
    </source>
</evidence>
<evidence type="ECO:0000256" key="7">
    <source>
        <dbReference type="ARBA" id="ARBA00022840"/>
    </source>
</evidence>
<dbReference type="InterPro" id="IPR001650">
    <property type="entry name" value="Helicase_C-like"/>
</dbReference>
<keyword evidence="2" id="KW-0690">Ribosome biogenesis</keyword>
<evidence type="ECO:0000256" key="3">
    <source>
        <dbReference type="ARBA" id="ARBA00022552"/>
    </source>
</evidence>
<reference evidence="13 14" key="1">
    <citation type="journal article" date="2018" name="MBio">
        <title>Comparative Genomics Reveals the Core Gene Toolbox for the Fungus-Insect Symbiosis.</title>
        <authorList>
            <person name="Wang Y."/>
            <person name="Stata M."/>
            <person name="Wang W."/>
            <person name="Stajich J.E."/>
            <person name="White M.M."/>
            <person name="Moncalvo J.M."/>
        </authorList>
    </citation>
    <scope>NUCLEOTIDE SEQUENCE [LARGE SCALE GENOMIC DNA]</scope>
    <source>
        <strain evidence="13 14">SWE-8-4</strain>
    </source>
</reference>
<dbReference type="InterPro" id="IPR025313">
    <property type="entry name" value="SPB4-like_CTE"/>
</dbReference>
<evidence type="ECO:0000256" key="8">
    <source>
        <dbReference type="ARBA" id="ARBA00022884"/>
    </source>
</evidence>
<dbReference type="SMART" id="SM00490">
    <property type="entry name" value="HELICc"/>
    <property type="match status" value="1"/>
</dbReference>
<evidence type="ECO:0000256" key="9">
    <source>
        <dbReference type="RuleBase" id="RU365068"/>
    </source>
</evidence>